<evidence type="ECO:0000256" key="2">
    <source>
        <dbReference type="ARBA" id="ARBA00010138"/>
    </source>
</evidence>
<dbReference type="Gene3D" id="3.60.20.10">
    <property type="entry name" value="Glutamine Phosphoribosylpyrophosphate, subunit 1, domain 1"/>
    <property type="match status" value="1"/>
</dbReference>
<keyword evidence="7" id="KW-0004">4Fe-4S</keyword>
<feature type="binding site" evidence="7 10">
    <location>
        <position position="356"/>
    </location>
    <ligand>
        <name>Mg(2+)</name>
        <dbReference type="ChEBI" id="CHEBI:18420"/>
    </ligand>
</feature>
<evidence type="ECO:0000256" key="1">
    <source>
        <dbReference type="ARBA" id="ARBA00005209"/>
    </source>
</evidence>
<dbReference type="EC" id="2.4.2.14" evidence="7"/>
<gene>
    <name evidence="7" type="primary">purF</name>
    <name evidence="13" type="ORF">AM506_06160</name>
</gene>
<keyword evidence="7 11" id="KW-0408">Iron</keyword>
<evidence type="ECO:0000256" key="11">
    <source>
        <dbReference type="PIRSR" id="PIRSR000485-3"/>
    </source>
</evidence>
<feature type="binding site" evidence="7 11">
    <location>
        <position position="246"/>
    </location>
    <ligand>
        <name>[4Fe-4S] cluster</name>
        <dbReference type="ChEBI" id="CHEBI:49883"/>
    </ligand>
</feature>
<keyword evidence="3 7" id="KW-0328">Glycosyltransferase</keyword>
<keyword evidence="7 10" id="KW-0479">Metal-binding</keyword>
<name>A0A0N8GH97_9BACI</name>
<feature type="binding site" evidence="7 11">
    <location>
        <position position="392"/>
    </location>
    <ligand>
        <name>[4Fe-4S] cluster</name>
        <dbReference type="ChEBI" id="CHEBI:49883"/>
    </ligand>
</feature>
<feature type="active site" description="Nucleophile" evidence="7 9">
    <location>
        <position position="12"/>
    </location>
</feature>
<dbReference type="InterPro" id="IPR000836">
    <property type="entry name" value="PRTase_dom"/>
</dbReference>
<evidence type="ECO:0000259" key="12">
    <source>
        <dbReference type="PROSITE" id="PS51278"/>
    </source>
</evidence>
<dbReference type="PANTHER" id="PTHR11907">
    <property type="entry name" value="AMIDOPHOSPHORIBOSYLTRANSFERASE"/>
    <property type="match status" value="1"/>
</dbReference>
<dbReference type="InterPro" id="IPR029057">
    <property type="entry name" value="PRTase-like"/>
</dbReference>
<dbReference type="CDD" id="cd06223">
    <property type="entry name" value="PRTases_typeI"/>
    <property type="match status" value="1"/>
</dbReference>
<feature type="domain" description="Glutamine amidotransferase type-2" evidence="12">
    <location>
        <begin position="12"/>
        <end position="230"/>
    </location>
</feature>
<dbReference type="SUPFAM" id="SSF56235">
    <property type="entry name" value="N-terminal nucleophile aminohydrolases (Ntn hydrolases)"/>
    <property type="match status" value="1"/>
</dbReference>
<dbReference type="SUPFAM" id="SSF53271">
    <property type="entry name" value="PRTase-like"/>
    <property type="match status" value="1"/>
</dbReference>
<feature type="binding site" evidence="7 10">
    <location>
        <position position="355"/>
    </location>
    <ligand>
        <name>Mg(2+)</name>
        <dbReference type="ChEBI" id="CHEBI:18420"/>
    </ligand>
</feature>
<dbReference type="Pfam" id="PF13522">
    <property type="entry name" value="GATase_6"/>
    <property type="match status" value="1"/>
</dbReference>
<dbReference type="GO" id="GO:0051539">
    <property type="term" value="F:4 iron, 4 sulfur cluster binding"/>
    <property type="evidence" value="ECO:0007669"/>
    <property type="project" value="UniProtKB-KW"/>
</dbReference>
<dbReference type="CDD" id="cd00715">
    <property type="entry name" value="GPATase_N"/>
    <property type="match status" value="1"/>
</dbReference>
<evidence type="ECO:0000256" key="6">
    <source>
        <dbReference type="ARBA" id="ARBA00022962"/>
    </source>
</evidence>
<dbReference type="InterPro" id="IPR017932">
    <property type="entry name" value="GATase_2_dom"/>
</dbReference>
<keyword evidence="5 7" id="KW-0658">Purine biosynthesis</keyword>
<keyword evidence="7 10" id="KW-0460">Magnesium</keyword>
<comment type="pathway">
    <text evidence="1 7 8">Purine metabolism; IMP biosynthesis via de novo pathway; N(1)-(5-phospho-D-ribosyl)glycinamide from 5-phospho-alpha-D-ribose 1-diphosphate: step 1/2.</text>
</comment>
<feature type="binding site" evidence="7 11">
    <location>
        <position position="447"/>
    </location>
    <ligand>
        <name>[4Fe-4S] cluster</name>
        <dbReference type="ChEBI" id="CHEBI:49883"/>
    </ligand>
</feature>
<feature type="binding site" evidence="7 10">
    <location>
        <position position="293"/>
    </location>
    <ligand>
        <name>Mg(2+)</name>
        <dbReference type="ChEBI" id="CHEBI:18420"/>
    </ligand>
</feature>
<evidence type="ECO:0000313" key="13">
    <source>
        <dbReference type="EMBL" id="KPL60690.1"/>
    </source>
</evidence>
<dbReference type="PROSITE" id="PS51278">
    <property type="entry name" value="GATASE_TYPE_2"/>
    <property type="match status" value="1"/>
</dbReference>
<comment type="cofactor">
    <cofactor evidence="7 11">
        <name>[4Fe-4S] cluster</name>
        <dbReference type="ChEBI" id="CHEBI:49883"/>
    </cofactor>
    <text evidence="7 11">Binds 1 [4Fe-4S] cluster per subunit.</text>
</comment>
<feature type="binding site" evidence="7 11">
    <location>
        <position position="450"/>
    </location>
    <ligand>
        <name>[4Fe-4S] cluster</name>
        <dbReference type="ChEBI" id="CHEBI:49883"/>
    </ligand>
</feature>
<evidence type="ECO:0000256" key="10">
    <source>
        <dbReference type="PIRSR" id="PIRSR000485-2"/>
    </source>
</evidence>
<evidence type="ECO:0000256" key="3">
    <source>
        <dbReference type="ARBA" id="ARBA00022676"/>
    </source>
</evidence>
<comment type="caution">
    <text evidence="13">The sequence shown here is derived from an EMBL/GenBank/DDBJ whole genome shotgun (WGS) entry which is preliminary data.</text>
</comment>
<reference evidence="13 14" key="1">
    <citation type="submission" date="2015-08" db="EMBL/GenBank/DDBJ databases">
        <title>Draft Genome Sequence of Bacillus vietnamensis UCD-SED5.</title>
        <authorList>
            <person name="Lee R.D."/>
            <person name="Jospin G."/>
            <person name="Lang J.M."/>
            <person name="Coil D.A."/>
            <person name="Eisen J.A."/>
        </authorList>
    </citation>
    <scope>NUCLEOTIDE SEQUENCE [LARGE SCALE GENOMIC DNA]</scope>
    <source>
        <strain evidence="13 14">UCD-SED5</strain>
    </source>
</reference>
<dbReference type="GO" id="GO:0004044">
    <property type="term" value="F:amidophosphoribosyltransferase activity"/>
    <property type="evidence" value="ECO:0007669"/>
    <property type="project" value="UniProtKB-UniRule"/>
</dbReference>
<dbReference type="Pfam" id="PF00156">
    <property type="entry name" value="Pribosyltran"/>
    <property type="match status" value="1"/>
</dbReference>
<dbReference type="AlphaFoldDB" id="A0A0N8GH97"/>
<dbReference type="GO" id="GO:0000287">
    <property type="term" value="F:magnesium ion binding"/>
    <property type="evidence" value="ECO:0007669"/>
    <property type="project" value="UniProtKB-UniRule"/>
</dbReference>
<dbReference type="UniPathway" id="UPA00074">
    <property type="reaction ID" value="UER00124"/>
</dbReference>
<dbReference type="PATRIC" id="fig|218284.4.peg.2357"/>
<evidence type="ECO:0000256" key="5">
    <source>
        <dbReference type="ARBA" id="ARBA00022755"/>
    </source>
</evidence>
<evidence type="ECO:0000256" key="4">
    <source>
        <dbReference type="ARBA" id="ARBA00022679"/>
    </source>
</evidence>
<dbReference type="PIRSF" id="PIRSF000485">
    <property type="entry name" value="Amd_phspho_trans"/>
    <property type="match status" value="1"/>
</dbReference>
<dbReference type="Gene3D" id="3.40.50.2020">
    <property type="match status" value="1"/>
</dbReference>
<comment type="cofactor">
    <cofactor evidence="7 10">
        <name>Mg(2+)</name>
        <dbReference type="ChEBI" id="CHEBI:18420"/>
    </cofactor>
    <text evidence="7 10">Binds 1 Mg(2+) ion per subunit.</text>
</comment>
<comment type="similarity">
    <text evidence="2 7 8">In the C-terminal section; belongs to the purine/pyrimidine phosphoribosyltransferase family.</text>
</comment>
<keyword evidence="7 11" id="KW-0411">Iron-sulfur</keyword>
<evidence type="ECO:0000256" key="7">
    <source>
        <dbReference type="HAMAP-Rule" id="MF_01931"/>
    </source>
</evidence>
<dbReference type="GO" id="GO:0009113">
    <property type="term" value="P:purine nucleobase biosynthetic process"/>
    <property type="evidence" value="ECO:0007669"/>
    <property type="project" value="UniProtKB-UniRule"/>
</dbReference>
<dbReference type="RefSeq" id="WP_060671605.1">
    <property type="nucleotide sequence ID" value="NZ_LIXZ01000003.1"/>
</dbReference>
<organism evidence="13 14">
    <name type="scientific">Rossellomorea vietnamensis</name>
    <dbReference type="NCBI Taxonomy" id="218284"/>
    <lineage>
        <taxon>Bacteria</taxon>
        <taxon>Bacillati</taxon>
        <taxon>Bacillota</taxon>
        <taxon>Bacilli</taxon>
        <taxon>Bacillales</taxon>
        <taxon>Bacillaceae</taxon>
        <taxon>Rossellomorea</taxon>
    </lineage>
</organism>
<protein>
    <recommendedName>
        <fullName evidence="7">Amidophosphoribosyltransferase</fullName>
        <shortName evidence="7">ATase</shortName>
        <ecNumber evidence="7">2.4.2.14</ecNumber>
    </recommendedName>
    <alternativeName>
        <fullName evidence="7">Glutamine phosphoribosylpyrophosphate amidotransferase</fullName>
        <shortName evidence="7">GPATase</shortName>
    </alternativeName>
</protein>
<dbReference type="NCBIfam" id="TIGR01134">
    <property type="entry name" value="purF"/>
    <property type="match status" value="1"/>
</dbReference>
<sequence>MPAEIKGLNEECGVFGIWGHPNAAQITYYGLHSLQHRGQEGTGIVVSDGDTLRCLKGEGLVTEVFQEGTIEKLEGDSAIGHVRYATAGGGGYENVQPLLFNSQNGSLALAHNGNLVNANALKHQLEGQGSIFQTSSDTEVLAHLIKRSGYRNLKDRVKNALTMLKGAYAFAVMTETEMMVALDPHGLRPLSLGKLGDAYCVASETCAFDIVGAEFVRDIEPGELVIINDEGLTSERFSFSGGNAMCTMEYVYFSRPDSNIQGINVHSARKRMGMELASEAPIEADVVTGVPDSSISSAIGYAEASGIPYEMGLIKNRYVGRTFIQPSQSLREQGVKMKLSPVRGVVEGKRVVMVDDSIVRGTTSKRIVTMLKEAGAKEVHVCISSPPIKNPCFYGIDTSTHEELIASSNSVEEMRQIIGADSLTFLSPEGVIKAIGRDDSSENRGQCMACFTGKYPTEIYPDTLHPHEKELVK</sequence>
<comment type="function">
    <text evidence="7">Catalyzes the formation of phosphoribosylamine from phosphoribosylpyrophosphate (PRPP) and glutamine.</text>
</comment>
<evidence type="ECO:0000256" key="9">
    <source>
        <dbReference type="PIRSR" id="PIRSR000485-1"/>
    </source>
</evidence>
<dbReference type="InterPro" id="IPR035584">
    <property type="entry name" value="PurF_N"/>
</dbReference>
<dbReference type="eggNOG" id="COG0034">
    <property type="taxonomic scope" value="Bacteria"/>
</dbReference>
<dbReference type="OrthoDB" id="9801213at2"/>
<proteinExistence type="inferred from homology"/>
<dbReference type="Proteomes" id="UP000050398">
    <property type="component" value="Unassembled WGS sequence"/>
</dbReference>
<evidence type="ECO:0000256" key="8">
    <source>
        <dbReference type="PIRNR" id="PIRNR000485"/>
    </source>
</evidence>
<dbReference type="InterPro" id="IPR029055">
    <property type="entry name" value="Ntn_hydrolases_N"/>
</dbReference>
<comment type="catalytic activity">
    <reaction evidence="7 8">
        <text>5-phospho-beta-D-ribosylamine + L-glutamate + diphosphate = 5-phospho-alpha-D-ribose 1-diphosphate + L-glutamine + H2O</text>
        <dbReference type="Rhea" id="RHEA:14905"/>
        <dbReference type="ChEBI" id="CHEBI:15377"/>
        <dbReference type="ChEBI" id="CHEBI:29985"/>
        <dbReference type="ChEBI" id="CHEBI:33019"/>
        <dbReference type="ChEBI" id="CHEBI:58017"/>
        <dbReference type="ChEBI" id="CHEBI:58359"/>
        <dbReference type="ChEBI" id="CHEBI:58681"/>
        <dbReference type="EC" id="2.4.2.14"/>
    </reaction>
</comment>
<dbReference type="InterPro" id="IPR005854">
    <property type="entry name" value="PurF"/>
</dbReference>
<dbReference type="EMBL" id="LIXZ01000003">
    <property type="protein sequence ID" value="KPL60690.1"/>
    <property type="molecule type" value="Genomic_DNA"/>
</dbReference>
<dbReference type="HAMAP" id="MF_01931">
    <property type="entry name" value="PurF"/>
    <property type="match status" value="1"/>
</dbReference>
<accession>A0A0N8GH97</accession>
<keyword evidence="6 7" id="KW-0315">Glutamine amidotransferase</keyword>
<dbReference type="GO" id="GO:0006189">
    <property type="term" value="P:'de novo' IMP biosynthetic process"/>
    <property type="evidence" value="ECO:0007669"/>
    <property type="project" value="UniProtKB-UniRule"/>
</dbReference>
<keyword evidence="4 7" id="KW-0808">Transferase</keyword>
<evidence type="ECO:0000313" key="14">
    <source>
        <dbReference type="Proteomes" id="UP000050398"/>
    </source>
</evidence>